<evidence type="ECO:0000256" key="1">
    <source>
        <dbReference type="SAM" id="MobiDB-lite"/>
    </source>
</evidence>
<comment type="caution">
    <text evidence="3">The sequence shown here is derived from an EMBL/GenBank/DDBJ whole genome shotgun (WGS) entry which is preliminary data.</text>
</comment>
<dbReference type="InterPro" id="IPR004170">
    <property type="entry name" value="WWE_dom"/>
</dbReference>
<evidence type="ECO:0000313" key="3">
    <source>
        <dbReference type="EMBL" id="CAG9317596.1"/>
    </source>
</evidence>
<gene>
    <name evidence="3" type="ORF">BSTOLATCC_MIC18840</name>
</gene>
<feature type="compositionally biased region" description="Low complexity" evidence="1">
    <location>
        <begin position="1"/>
        <end position="22"/>
    </location>
</feature>
<organism evidence="3 4">
    <name type="scientific">Blepharisma stoltei</name>
    <dbReference type="NCBI Taxonomy" id="1481888"/>
    <lineage>
        <taxon>Eukaryota</taxon>
        <taxon>Sar</taxon>
        <taxon>Alveolata</taxon>
        <taxon>Ciliophora</taxon>
        <taxon>Postciliodesmatophora</taxon>
        <taxon>Heterotrichea</taxon>
        <taxon>Heterotrichida</taxon>
        <taxon>Blepharismidae</taxon>
        <taxon>Blepharisma</taxon>
    </lineage>
</organism>
<dbReference type="InterPro" id="IPR037197">
    <property type="entry name" value="WWE_dom_sf"/>
</dbReference>
<dbReference type="EMBL" id="CAJZBQ010000018">
    <property type="protein sequence ID" value="CAG9317596.1"/>
    <property type="molecule type" value="Genomic_DNA"/>
</dbReference>
<dbReference type="Gene3D" id="3.30.720.50">
    <property type="match status" value="1"/>
</dbReference>
<dbReference type="SMART" id="SM00678">
    <property type="entry name" value="WWE"/>
    <property type="match status" value="1"/>
</dbReference>
<feature type="domain" description="WWE" evidence="2">
    <location>
        <begin position="338"/>
        <end position="417"/>
    </location>
</feature>
<keyword evidence="4" id="KW-1185">Reference proteome</keyword>
<name>A0AAU9IZS0_9CILI</name>
<feature type="region of interest" description="Disordered" evidence="1">
    <location>
        <begin position="175"/>
        <end position="260"/>
    </location>
</feature>
<dbReference type="InterPro" id="IPR018123">
    <property type="entry name" value="WWE-dom_subgr"/>
</dbReference>
<dbReference type="Proteomes" id="UP001162131">
    <property type="component" value="Unassembled WGS sequence"/>
</dbReference>
<feature type="region of interest" description="Disordered" evidence="1">
    <location>
        <begin position="1"/>
        <end position="37"/>
    </location>
</feature>
<evidence type="ECO:0000259" key="2">
    <source>
        <dbReference type="PROSITE" id="PS50918"/>
    </source>
</evidence>
<dbReference type="PROSITE" id="PS50918">
    <property type="entry name" value="WWE"/>
    <property type="match status" value="1"/>
</dbReference>
<accession>A0AAU9IZS0</accession>
<dbReference type="GO" id="GO:0008270">
    <property type="term" value="F:zinc ion binding"/>
    <property type="evidence" value="ECO:0007669"/>
    <property type="project" value="InterPro"/>
</dbReference>
<feature type="compositionally biased region" description="Pro residues" evidence="1">
    <location>
        <begin position="23"/>
        <end position="34"/>
    </location>
</feature>
<reference evidence="3" key="1">
    <citation type="submission" date="2021-09" db="EMBL/GenBank/DDBJ databases">
        <authorList>
            <consortium name="AG Swart"/>
            <person name="Singh M."/>
            <person name="Singh A."/>
            <person name="Seah K."/>
            <person name="Emmerich C."/>
        </authorList>
    </citation>
    <scope>NUCLEOTIDE SEQUENCE</scope>
    <source>
        <strain evidence="3">ATCC30299</strain>
    </source>
</reference>
<proteinExistence type="predicted"/>
<dbReference type="AlphaFoldDB" id="A0AAU9IZS0"/>
<evidence type="ECO:0000313" key="4">
    <source>
        <dbReference type="Proteomes" id="UP001162131"/>
    </source>
</evidence>
<feature type="compositionally biased region" description="Polar residues" evidence="1">
    <location>
        <begin position="175"/>
        <end position="203"/>
    </location>
</feature>
<dbReference type="Pfam" id="PF02825">
    <property type="entry name" value="WWE"/>
    <property type="match status" value="2"/>
</dbReference>
<protein>
    <recommendedName>
        <fullName evidence="2">WWE domain-containing protein</fullName>
    </recommendedName>
</protein>
<sequence>MSSQQLQAFNNQQNQAWMNPVKPIIPPKPAPPPIFSYEQNNSYNAPKHIPMSGGMPVNPSQPNFSGQSMQLQGQQFQQAQVPIFINNQPRQVERFNEYPESSIESSKSSESSSIYISNGFNQSYRPQMLGNSRQVPGAIPLNTPAQFIPAPKQIGMVSKPAIQPSQQISQPFNISKSQPMNQPFSQPTNQPFKFPINQSSPERQPQIYEPAKQPNTFNINQPIREPNIQPISQQSQVSSSTYRLNTAPDDGPSSASQLGYYKPYTPPINQPNRVPPVINPSSAKWACYKQGIYNEFSQSNCKMIETAYEENKEYIVLALNDGDYLLDLKKSQLRKLETNSEPFIKMGGGLSWKWKNEDGNWWDYSPEDNEIIETAYKNYRERRGGDQVTLSNPKYQVNLKEFIQVNIETWFQREISRFVDDFNDKHSYIEF</sequence>
<dbReference type="SUPFAM" id="SSF117839">
    <property type="entry name" value="WWE domain"/>
    <property type="match status" value="2"/>
</dbReference>